<dbReference type="SMART" id="SM00778">
    <property type="entry name" value="Prim_Zn_Ribbon"/>
    <property type="match status" value="1"/>
</dbReference>
<dbReference type="RefSeq" id="WP_025647491.1">
    <property type="nucleotide sequence ID" value="NZ_CABVQC010000076.1"/>
</dbReference>
<keyword evidence="1" id="KW-0240">DNA-directed RNA polymerase</keyword>
<dbReference type="InterPro" id="IPR036977">
    <property type="entry name" value="DNA_primase_Znf_CHC2"/>
</dbReference>
<reference evidence="10 12" key="4">
    <citation type="submission" date="2019-09" db="EMBL/GenBank/DDBJ databases">
        <authorList>
            <person name="Depoorter E."/>
        </authorList>
    </citation>
    <scope>NUCLEOTIDE SEQUENCE [LARGE SCALE GENOMIC DNA]</scope>
    <source>
        <strain evidence="10">LMG 13014</strain>
    </source>
</reference>
<feature type="compositionally biased region" description="Basic and acidic residues" evidence="7">
    <location>
        <begin position="115"/>
        <end position="130"/>
    </location>
</feature>
<dbReference type="Gene3D" id="3.90.580.10">
    <property type="entry name" value="Zinc finger, CHC2-type domain"/>
    <property type="match status" value="1"/>
</dbReference>
<dbReference type="Proteomes" id="UP000214600">
    <property type="component" value="Unassembled WGS sequence"/>
</dbReference>
<feature type="region of interest" description="Disordered" evidence="7">
    <location>
        <begin position="109"/>
        <end position="130"/>
    </location>
</feature>
<dbReference type="GO" id="GO:0016779">
    <property type="term" value="F:nucleotidyltransferase activity"/>
    <property type="evidence" value="ECO:0007669"/>
    <property type="project" value="UniProtKB-KW"/>
</dbReference>
<dbReference type="InterPro" id="IPR006171">
    <property type="entry name" value="TOPRIM_dom"/>
</dbReference>
<evidence type="ECO:0000256" key="3">
    <source>
        <dbReference type="ARBA" id="ARBA00022679"/>
    </source>
</evidence>
<keyword evidence="2" id="KW-0639">Primosome</keyword>
<protein>
    <recommendedName>
        <fullName evidence="8">DNA primase/helicase Gp4 N-terminal Bacteriophage T7-like domain-containing protein</fullName>
    </recommendedName>
</protein>
<organism evidence="9 11">
    <name type="scientific">Burkholderia aenigmatica</name>
    <dbReference type="NCBI Taxonomy" id="2015348"/>
    <lineage>
        <taxon>Bacteria</taxon>
        <taxon>Pseudomonadati</taxon>
        <taxon>Pseudomonadota</taxon>
        <taxon>Betaproteobacteria</taxon>
        <taxon>Burkholderiales</taxon>
        <taxon>Burkholderiaceae</taxon>
        <taxon>Burkholderia</taxon>
        <taxon>Burkholderia cepacia complex</taxon>
    </lineage>
</organism>
<keyword evidence="3" id="KW-0808">Transferase</keyword>
<dbReference type="GO" id="GO:1990077">
    <property type="term" value="C:primosome complex"/>
    <property type="evidence" value="ECO:0007669"/>
    <property type="project" value="UniProtKB-KW"/>
</dbReference>
<reference evidence="11" key="2">
    <citation type="submission" date="2017-06" db="EMBL/GenBank/DDBJ databases">
        <authorList>
            <person name="LiPuma J."/>
            <person name="Spilker T."/>
        </authorList>
    </citation>
    <scope>NUCLEOTIDE SEQUENCE [LARGE SCALE GENOMIC DNA]</scope>
    <source>
        <strain evidence="11">AU17325</strain>
    </source>
</reference>
<evidence type="ECO:0000313" key="11">
    <source>
        <dbReference type="Proteomes" id="UP000214600"/>
    </source>
</evidence>
<evidence type="ECO:0000256" key="4">
    <source>
        <dbReference type="ARBA" id="ARBA00022695"/>
    </source>
</evidence>
<dbReference type="Pfam" id="PF08273">
    <property type="entry name" value="Zn_Ribbon_Prim"/>
    <property type="match status" value="1"/>
</dbReference>
<dbReference type="GO" id="GO:0000428">
    <property type="term" value="C:DNA-directed RNA polymerase complex"/>
    <property type="evidence" value="ECO:0007669"/>
    <property type="project" value="UniProtKB-KW"/>
</dbReference>
<reference evidence="9" key="1">
    <citation type="submission" date="2017-06" db="EMBL/GenBank/DDBJ databases">
        <authorList>
            <person name="Kim H.J."/>
            <person name="Triplett B.A."/>
        </authorList>
    </citation>
    <scope>NUCLEOTIDE SEQUENCE [LARGE SCALE GENOMIC DNA]</scope>
    <source>
        <strain evidence="9">AU17325</strain>
    </source>
</reference>
<dbReference type="InterPro" id="IPR013237">
    <property type="entry name" value="Phage_T7_Gp4_N"/>
</dbReference>
<dbReference type="GO" id="GO:0004386">
    <property type="term" value="F:helicase activity"/>
    <property type="evidence" value="ECO:0007669"/>
    <property type="project" value="InterPro"/>
</dbReference>
<evidence type="ECO:0000313" key="12">
    <source>
        <dbReference type="Proteomes" id="UP000494261"/>
    </source>
</evidence>
<evidence type="ECO:0000256" key="1">
    <source>
        <dbReference type="ARBA" id="ARBA00022478"/>
    </source>
</evidence>
<dbReference type="Pfam" id="PF23639">
    <property type="entry name" value="DUF7146"/>
    <property type="match status" value="1"/>
</dbReference>
<proteinExistence type="predicted"/>
<dbReference type="SUPFAM" id="SSF57783">
    <property type="entry name" value="Zinc beta-ribbon"/>
    <property type="match status" value="1"/>
</dbReference>
<dbReference type="GO" id="GO:0003677">
    <property type="term" value="F:DNA binding"/>
    <property type="evidence" value="ECO:0007669"/>
    <property type="project" value="InterPro"/>
</dbReference>
<evidence type="ECO:0000256" key="6">
    <source>
        <dbReference type="ARBA" id="ARBA00023163"/>
    </source>
</evidence>
<dbReference type="GO" id="GO:0006269">
    <property type="term" value="P:DNA replication, synthesis of primer"/>
    <property type="evidence" value="ECO:0007669"/>
    <property type="project" value="UniProtKB-KW"/>
</dbReference>
<dbReference type="GeneID" id="99664761"/>
<evidence type="ECO:0000256" key="2">
    <source>
        <dbReference type="ARBA" id="ARBA00022515"/>
    </source>
</evidence>
<evidence type="ECO:0000313" key="9">
    <source>
        <dbReference type="EMBL" id="OXI31978.1"/>
    </source>
</evidence>
<keyword evidence="6" id="KW-0804">Transcription</keyword>
<evidence type="ECO:0000256" key="7">
    <source>
        <dbReference type="SAM" id="MobiDB-lite"/>
    </source>
</evidence>
<dbReference type="Pfam" id="PF13362">
    <property type="entry name" value="Toprim_3"/>
    <property type="match status" value="1"/>
</dbReference>
<dbReference type="OrthoDB" id="8967890at2"/>
<sequence>MSVDVLERRLENERQVAEAQSRSHDRWPDLLQVAGLDEQYLRLKRNGPCPFCGGKDRYAFTDKYGDGSYYCRGCGGGNGLKLLSVVFPEKTFMQRVRWVLESLGAGLPESPVRPRSADAPRRSGEPMSKEEFARRKARHVKLWNEARRISVGDPVWKYLTGRLPELDPADIPAVLRFHPALPYWEKDEDEKFVLVGKFPGMVAAIQGPDGVCCNIHRTFLTEDGAKAPVSSVKKKELSLEIKGGAIRLYAPTSRELSVAEGIETSLAVRVFRRETCWSMVDAGGMEEFDFSVLDDIDLLRIYQDNDLPDSRGVRRGFQAGEKLAERAKAMGKRVIKYAPAKAGTDMLDFVRSLPKRS</sequence>
<name>A0A228HPF0_9BURK</name>
<keyword evidence="5" id="KW-0235">DNA replication</keyword>
<evidence type="ECO:0000259" key="8">
    <source>
        <dbReference type="SMART" id="SM00778"/>
    </source>
</evidence>
<dbReference type="AlphaFoldDB" id="A0A228HPF0"/>
<dbReference type="InterPro" id="IPR055570">
    <property type="entry name" value="DUF7146"/>
</dbReference>
<dbReference type="GO" id="GO:0008270">
    <property type="term" value="F:zinc ion binding"/>
    <property type="evidence" value="ECO:0007669"/>
    <property type="project" value="InterPro"/>
</dbReference>
<accession>A0A228HPF0</accession>
<dbReference type="EMBL" id="NKFA01000041">
    <property type="protein sequence ID" value="OXI31978.1"/>
    <property type="molecule type" value="Genomic_DNA"/>
</dbReference>
<evidence type="ECO:0000256" key="5">
    <source>
        <dbReference type="ARBA" id="ARBA00022705"/>
    </source>
</evidence>
<feature type="domain" description="DNA primase/helicase Gp4 N-terminal Bacteriophage T7-like" evidence="8">
    <location>
        <begin position="44"/>
        <end position="80"/>
    </location>
</feature>
<reference evidence="9 11" key="3">
    <citation type="submission" date="2017-08" db="EMBL/GenBank/DDBJ databases">
        <title>WGS of novel Burkholderia cepaca complex species.</title>
        <authorList>
            <person name="Lipuma J."/>
            <person name="Spilker T."/>
        </authorList>
    </citation>
    <scope>NUCLEOTIDE SEQUENCE [LARGE SCALE GENOMIC DNA]</scope>
    <source>
        <strain evidence="9 11">AU17325</strain>
    </source>
</reference>
<dbReference type="Proteomes" id="UP000494261">
    <property type="component" value="Unassembled WGS sequence"/>
</dbReference>
<keyword evidence="4" id="KW-0548">Nucleotidyltransferase</keyword>
<gene>
    <name evidence="10" type="ORF">BLA13014_07144</name>
    <name evidence="9" type="ORF">CFB84_41400</name>
</gene>
<dbReference type="EMBL" id="CABVQC010000076">
    <property type="protein sequence ID" value="VWC44295.1"/>
    <property type="molecule type" value="Genomic_DNA"/>
</dbReference>
<evidence type="ECO:0000313" key="10">
    <source>
        <dbReference type="EMBL" id="VWC44295.1"/>
    </source>
</evidence>
<accession>A0A6P2SDP8</accession>